<proteinExistence type="inferred from homology"/>
<dbReference type="InterPro" id="IPR000209">
    <property type="entry name" value="Peptidase_S8/S53_dom"/>
</dbReference>
<keyword evidence="3 5" id="KW-0378">Hydrolase</keyword>
<dbReference type="PROSITE" id="PS00137">
    <property type="entry name" value="SUBTILASE_HIS"/>
    <property type="match status" value="1"/>
</dbReference>
<evidence type="ECO:0000256" key="1">
    <source>
        <dbReference type="ARBA" id="ARBA00011073"/>
    </source>
</evidence>
<evidence type="ECO:0000313" key="10">
    <source>
        <dbReference type="EMBL" id="MFC4902252.1"/>
    </source>
</evidence>
<feature type="active site" description="Charge relay system" evidence="5">
    <location>
        <position position="417"/>
    </location>
</feature>
<evidence type="ECO:0000256" key="8">
    <source>
        <dbReference type="SAM" id="SignalP"/>
    </source>
</evidence>
<sequence>MKKHRIPPFAVLGAALLVALPATGALAEDAPAPPEAVQTAPEDLPTDRMIVKYAGTVADAQKNEILESAADQADVPEAEDTTELKTTADGADVVELSDEVTTEDAEKLAAEIAADPAVEYAEPDRLVFAAQIPGMSDAETDRLASTAAAAYDPGVASMWALPTLGAFNAWNTATGKGMTVGVVDTGFANHPDLDSQVIGGYDFVSSPALGNDGNGRDPDPRDPGTYSTYGQCYSGSPASNSIWHGTHVAGTIAAKRDNYGTVGVAPDATLLNARALGACGTGYVSDMADAVTWLAGEPVAGVPAAKKRANVINMSLSMYGSCPAVLQTAINKAWFKGIPVAVAAGNNYGAQAINYAPGNCYNVITVGAVTSSRTVANYSNVGAAVDIYAPGDHILSSGNTGTRGPVAPNVRYDYGTSMATPHVAGTLALMKQKNPSFSSDQLKNLLLTSGDPFFAGKTLNTHDGLYVTSAFNDVYWGRTFYNEIAWTRAAGISNGWPAGASRVYRPTHNVSREQMAAFLYRVAGKPAFTPPRVSPFADVPTTHVFYKEIAWMRASGVSTGWVSSNGVRTYKPTQAISRDQMAAFLYRLAGKPGFTAPATSPFVDVSPRQGFYKEMAWMRATAISTGWDDGTYRPSASVSRDVMAAFLQRFDRAY</sequence>
<gene>
    <name evidence="10" type="ORF">ACFPCS_01565</name>
</gene>
<reference evidence="11" key="1">
    <citation type="journal article" date="2019" name="Int. J. Syst. Evol. Microbiol.">
        <title>The Global Catalogue of Microorganisms (GCM) 10K type strain sequencing project: providing services to taxonomists for standard genome sequencing and annotation.</title>
        <authorList>
            <consortium name="The Broad Institute Genomics Platform"/>
            <consortium name="The Broad Institute Genome Sequencing Center for Infectious Disease"/>
            <person name="Wu L."/>
            <person name="Ma J."/>
        </authorList>
    </citation>
    <scope>NUCLEOTIDE SEQUENCE [LARGE SCALE GENOMIC DNA]</scope>
    <source>
        <strain evidence="11">CGMCC 4.6946</strain>
    </source>
</reference>
<dbReference type="InterPro" id="IPR015500">
    <property type="entry name" value="Peptidase_S8_subtilisin-rel"/>
</dbReference>
<dbReference type="InterPro" id="IPR022398">
    <property type="entry name" value="Peptidase_S8_His-AS"/>
</dbReference>
<feature type="region of interest" description="Disordered" evidence="7">
    <location>
        <begin position="208"/>
        <end position="228"/>
    </location>
</feature>
<feature type="chain" id="PRO_5047539804" evidence="8">
    <location>
        <begin position="28"/>
        <end position="654"/>
    </location>
</feature>
<dbReference type="InterPro" id="IPR023827">
    <property type="entry name" value="Peptidase_S8_Asp-AS"/>
</dbReference>
<feature type="signal peptide" evidence="8">
    <location>
        <begin position="1"/>
        <end position="27"/>
    </location>
</feature>
<evidence type="ECO:0000313" key="11">
    <source>
        <dbReference type="Proteomes" id="UP001595797"/>
    </source>
</evidence>
<dbReference type="PROSITE" id="PS51892">
    <property type="entry name" value="SUBTILASE"/>
    <property type="match status" value="1"/>
</dbReference>
<dbReference type="PANTHER" id="PTHR43806:SF11">
    <property type="entry name" value="CEREVISIN-RELATED"/>
    <property type="match status" value="1"/>
</dbReference>
<accession>A0ABV9TE61</accession>
<keyword evidence="4 5" id="KW-0720">Serine protease</keyword>
<evidence type="ECO:0000259" key="9">
    <source>
        <dbReference type="PROSITE" id="PS51272"/>
    </source>
</evidence>
<protein>
    <submittedName>
        <fullName evidence="10">S8 family serine peptidase</fullName>
    </submittedName>
</protein>
<dbReference type="InterPro" id="IPR050131">
    <property type="entry name" value="Peptidase_S8_subtilisin-like"/>
</dbReference>
<dbReference type="InterPro" id="IPR036852">
    <property type="entry name" value="Peptidase_S8/S53_dom_sf"/>
</dbReference>
<dbReference type="Gene3D" id="3.40.50.200">
    <property type="entry name" value="Peptidase S8/S53 domain"/>
    <property type="match status" value="1"/>
</dbReference>
<dbReference type="PRINTS" id="PR00723">
    <property type="entry name" value="SUBTILISIN"/>
</dbReference>
<dbReference type="Pfam" id="PF00395">
    <property type="entry name" value="SLH"/>
    <property type="match status" value="3"/>
</dbReference>
<dbReference type="InterPro" id="IPR023828">
    <property type="entry name" value="Peptidase_S8_Ser-AS"/>
</dbReference>
<dbReference type="PROSITE" id="PS51272">
    <property type="entry name" value="SLH"/>
    <property type="match status" value="2"/>
</dbReference>
<evidence type="ECO:0000256" key="7">
    <source>
        <dbReference type="SAM" id="MobiDB-lite"/>
    </source>
</evidence>
<dbReference type="PROSITE" id="PS00136">
    <property type="entry name" value="SUBTILASE_ASP"/>
    <property type="match status" value="1"/>
</dbReference>
<organism evidence="10 11">
    <name type="scientific">Kocuria oceani</name>
    <dbReference type="NCBI Taxonomy" id="988827"/>
    <lineage>
        <taxon>Bacteria</taxon>
        <taxon>Bacillati</taxon>
        <taxon>Actinomycetota</taxon>
        <taxon>Actinomycetes</taxon>
        <taxon>Micrococcales</taxon>
        <taxon>Micrococcaceae</taxon>
        <taxon>Kocuria</taxon>
    </lineage>
</organism>
<dbReference type="PROSITE" id="PS00138">
    <property type="entry name" value="SUBTILASE_SER"/>
    <property type="match status" value="1"/>
</dbReference>
<evidence type="ECO:0000256" key="3">
    <source>
        <dbReference type="ARBA" id="ARBA00022801"/>
    </source>
</evidence>
<dbReference type="Pfam" id="PF00082">
    <property type="entry name" value="Peptidase_S8"/>
    <property type="match status" value="1"/>
</dbReference>
<feature type="domain" description="SLH" evidence="9">
    <location>
        <begin position="532"/>
        <end position="599"/>
    </location>
</feature>
<evidence type="ECO:0000256" key="2">
    <source>
        <dbReference type="ARBA" id="ARBA00022670"/>
    </source>
</evidence>
<dbReference type="EMBL" id="JBHSIW010000002">
    <property type="protein sequence ID" value="MFC4902252.1"/>
    <property type="molecule type" value="Genomic_DNA"/>
</dbReference>
<dbReference type="Proteomes" id="UP001595797">
    <property type="component" value="Unassembled WGS sequence"/>
</dbReference>
<dbReference type="SUPFAM" id="SSF52743">
    <property type="entry name" value="Subtilisin-like"/>
    <property type="match status" value="1"/>
</dbReference>
<keyword evidence="11" id="KW-1185">Reference proteome</keyword>
<feature type="active site" description="Charge relay system" evidence="5">
    <location>
        <position position="244"/>
    </location>
</feature>
<feature type="domain" description="SLH" evidence="9">
    <location>
        <begin position="467"/>
        <end position="531"/>
    </location>
</feature>
<evidence type="ECO:0000256" key="6">
    <source>
        <dbReference type="RuleBase" id="RU003355"/>
    </source>
</evidence>
<dbReference type="PANTHER" id="PTHR43806">
    <property type="entry name" value="PEPTIDASE S8"/>
    <property type="match status" value="1"/>
</dbReference>
<comment type="similarity">
    <text evidence="1 5 6">Belongs to the peptidase S8 family.</text>
</comment>
<feature type="active site" description="Charge relay system" evidence="5">
    <location>
        <position position="184"/>
    </location>
</feature>
<dbReference type="RefSeq" id="WP_075872889.1">
    <property type="nucleotide sequence ID" value="NZ_JARAMH010000023.1"/>
</dbReference>
<comment type="caution">
    <text evidence="10">The sequence shown here is derived from an EMBL/GenBank/DDBJ whole genome shotgun (WGS) entry which is preliminary data.</text>
</comment>
<keyword evidence="2 5" id="KW-0645">Protease</keyword>
<evidence type="ECO:0000256" key="4">
    <source>
        <dbReference type="ARBA" id="ARBA00022825"/>
    </source>
</evidence>
<evidence type="ECO:0000256" key="5">
    <source>
        <dbReference type="PROSITE-ProRule" id="PRU01240"/>
    </source>
</evidence>
<dbReference type="InterPro" id="IPR001119">
    <property type="entry name" value="SLH_dom"/>
</dbReference>
<name>A0ABV9TE61_9MICC</name>
<keyword evidence="8" id="KW-0732">Signal</keyword>